<proteinExistence type="predicted"/>
<organism evidence="1 2">
    <name type="scientific">Rubinisphaera italica</name>
    <dbReference type="NCBI Taxonomy" id="2527969"/>
    <lineage>
        <taxon>Bacteria</taxon>
        <taxon>Pseudomonadati</taxon>
        <taxon>Planctomycetota</taxon>
        <taxon>Planctomycetia</taxon>
        <taxon>Planctomycetales</taxon>
        <taxon>Planctomycetaceae</taxon>
        <taxon>Rubinisphaera</taxon>
    </lineage>
</organism>
<dbReference type="EMBL" id="SJPG01000001">
    <property type="protein sequence ID" value="TWT64479.1"/>
    <property type="molecule type" value="Genomic_DNA"/>
</dbReference>
<evidence type="ECO:0000313" key="1">
    <source>
        <dbReference type="EMBL" id="TWT64479.1"/>
    </source>
</evidence>
<evidence type="ECO:0000313" key="2">
    <source>
        <dbReference type="Proteomes" id="UP000316095"/>
    </source>
</evidence>
<sequence>MNELMRITLLLVMAIVLVPGCKPNSTVTENEPAAAPEPEKRPNLLKRKTQEVVDKNKVMAENPALIEVENKVTGNDPLSTALTGYIAASSRVNVLNFQRQIDLMKATEDRNPTYQEIVDVIKQNNMEFNALPDYQMFAYDETTGGFGILEDPDAKKAFYDQVK</sequence>
<dbReference type="AlphaFoldDB" id="A0A5C5XPI5"/>
<gene>
    <name evidence="1" type="ORF">Pan54_52430</name>
</gene>
<accession>A0A5C5XPI5</accession>
<name>A0A5C5XPI5_9PLAN</name>
<dbReference type="Proteomes" id="UP000316095">
    <property type="component" value="Unassembled WGS sequence"/>
</dbReference>
<reference evidence="1 2" key="1">
    <citation type="submission" date="2019-02" db="EMBL/GenBank/DDBJ databases">
        <title>Deep-cultivation of Planctomycetes and their phenomic and genomic characterization uncovers novel biology.</title>
        <authorList>
            <person name="Wiegand S."/>
            <person name="Jogler M."/>
            <person name="Boedeker C."/>
            <person name="Pinto D."/>
            <person name="Vollmers J."/>
            <person name="Rivas-Marin E."/>
            <person name="Kohn T."/>
            <person name="Peeters S.H."/>
            <person name="Heuer A."/>
            <person name="Rast P."/>
            <person name="Oberbeckmann S."/>
            <person name="Bunk B."/>
            <person name="Jeske O."/>
            <person name="Meyerdierks A."/>
            <person name="Storesund J.E."/>
            <person name="Kallscheuer N."/>
            <person name="Luecker S."/>
            <person name="Lage O.M."/>
            <person name="Pohl T."/>
            <person name="Merkel B.J."/>
            <person name="Hornburger P."/>
            <person name="Mueller R.-W."/>
            <person name="Bruemmer F."/>
            <person name="Labrenz M."/>
            <person name="Spormann A.M."/>
            <person name="Op Den Camp H."/>
            <person name="Overmann J."/>
            <person name="Amann R."/>
            <person name="Jetten M.S.M."/>
            <person name="Mascher T."/>
            <person name="Medema M.H."/>
            <person name="Devos D.P."/>
            <person name="Kaster A.-K."/>
            <person name="Ovreas L."/>
            <person name="Rohde M."/>
            <person name="Galperin M.Y."/>
            <person name="Jogler C."/>
        </authorList>
    </citation>
    <scope>NUCLEOTIDE SEQUENCE [LARGE SCALE GENOMIC DNA]</scope>
    <source>
        <strain evidence="1 2">Pan54</strain>
    </source>
</reference>
<protein>
    <submittedName>
        <fullName evidence="1">Uncharacterized protein</fullName>
    </submittedName>
</protein>
<comment type="caution">
    <text evidence="1">The sequence shown here is derived from an EMBL/GenBank/DDBJ whole genome shotgun (WGS) entry which is preliminary data.</text>
</comment>
<keyword evidence="2" id="KW-1185">Reference proteome</keyword>